<dbReference type="EMBL" id="JBHEZZ010000010">
    <property type="protein sequence ID" value="MFC1403413.1"/>
    <property type="molecule type" value="Genomic_DNA"/>
</dbReference>
<dbReference type="Gene3D" id="2.130.10.10">
    <property type="entry name" value="YVTN repeat-like/Quinoprotein amine dehydrogenase"/>
    <property type="match status" value="4"/>
</dbReference>
<protein>
    <recommendedName>
        <fullName evidence="1">non-specific serine/threonine protein kinase</fullName>
        <ecNumber evidence="1">2.7.11.1</ecNumber>
    </recommendedName>
</protein>
<dbReference type="EC" id="2.7.11.1" evidence="1"/>
<evidence type="ECO:0000256" key="3">
    <source>
        <dbReference type="ARBA" id="ARBA00022741"/>
    </source>
</evidence>
<sequence length="1187" mass="127403">MGDFYLDARLGAGGQGAVYEGYGPDGRRVAVKVLHDVDPASRGMLRRELRAWQRVEPFCTARLLYTDLAGPIPFVVSEYVAGPNLRQAIRAAGPHAPQELRRLAVGMAAALVAVHRAGVVHRDLKPENILLGPDGPRVIDFGIARVVEGTATSGLPMGTLRYMPPERYRGAPGDGKVDVWGWGALVLFAATGQDAFGGENMAEIAYRVATHRPDVSGLDEPLRSLVRAALSQEPDQRPSAEQLLLTLVGRADLASAVREAGAGGSFKDTPGDSVGPSRGEVAEAVFSRLNAVAQDAVPGVMLRLVAAGERAEDTLRSAHRNEFSDGRTPEHVLDWVLRAFTDAGILVWQGYTATLSSAALLRSWPRLHDWVEAERSGLSTHQRLAEGARTWAEHGRRRNDLVQGSTLDRMRDWAATGRRHLALNLAEQAFLEAASELGRRRGRLRMLVSAVLAFLLVVAVAGAAVAFDQWRTAVAQRDQAASAQVAGLALSLRVTDPQLARRLAVAAEQLGGTPQAWSALLAVRYELEHDAFKLEAPTIAGADDLDGAGQTFAAAEGDRVDFWDVRTRARISSYTTPAKVRNVILSADGTVAAVVSDDGLVRFIRVAAVRSGATAEVAPALSITKSAEGDWPWLMLSPHGNFLVIEPNDPKTTMTVRNIHTARTVASLPAGATIPISETSFSPDERVLSLPVPSGGQPFTWIDLLANRRLPVPDMNLQAASSTGAVAFSPDGKSAAVATLGNTVSLFTRTRDGASGTLTGADQYSPYPLSFSHNSRFLTQGGTVWNTDPTTPKLDPVLTYTTNQNDCYTGTFFRFAADDRTLECVGLDGFVRSLDVSAATGQPVWDVDNDVDQAAVSPDRSTFALLHQNRLEIWSAQSRTRRFSVETLAQTATTSTTPDQIQLSRDGRLVAVLRGTTVEVWDPSKKGGALLGTFPLLAPARRSRAVTSLAFSPDGNSLAAFVTMKDGTDTLTFWNLRTMKQIRSMSAHLGYPDYPGSLLFAPDGRSVIAPAFGRISFPSGQTLLPGSPDTHFDALSDDGTTLYTFPRASRPSLQTWNATTLRPQGNELYTGTVSEPSFDPAGDTAVSPDGRLLAAVQQQGTDFQFAVWDTSNRSQLGVALTGPTGDVEAVAFSPDGSALNAVDKYGRFFSYPLAPAALAHSLCTEAGPLTKAEWKTYIPDVPYRHDC</sequence>
<keyword evidence="5" id="KW-0067">ATP-binding</keyword>
<dbReference type="Pfam" id="PF20703">
    <property type="entry name" value="nSTAND1"/>
    <property type="match status" value="1"/>
</dbReference>
<dbReference type="InterPro" id="IPR008271">
    <property type="entry name" value="Ser/Thr_kinase_AS"/>
</dbReference>
<evidence type="ECO:0000256" key="4">
    <source>
        <dbReference type="ARBA" id="ARBA00022777"/>
    </source>
</evidence>
<organism evidence="7 8">
    <name type="scientific">Streptacidiphilus cavernicola</name>
    <dbReference type="NCBI Taxonomy" id="3342716"/>
    <lineage>
        <taxon>Bacteria</taxon>
        <taxon>Bacillati</taxon>
        <taxon>Actinomycetota</taxon>
        <taxon>Actinomycetes</taxon>
        <taxon>Kitasatosporales</taxon>
        <taxon>Streptomycetaceae</taxon>
        <taxon>Streptacidiphilus</taxon>
    </lineage>
</organism>
<dbReference type="GO" id="GO:0016301">
    <property type="term" value="F:kinase activity"/>
    <property type="evidence" value="ECO:0007669"/>
    <property type="project" value="UniProtKB-KW"/>
</dbReference>
<dbReference type="SMART" id="SM00220">
    <property type="entry name" value="S_TKc"/>
    <property type="match status" value="1"/>
</dbReference>
<dbReference type="InterPro" id="IPR049052">
    <property type="entry name" value="nSTAND1"/>
</dbReference>
<evidence type="ECO:0000259" key="6">
    <source>
        <dbReference type="PROSITE" id="PS50011"/>
    </source>
</evidence>
<reference evidence="7 8" key="1">
    <citation type="submission" date="2024-09" db="EMBL/GenBank/DDBJ databases">
        <authorList>
            <person name="Lee S.D."/>
        </authorList>
    </citation>
    <scope>NUCLEOTIDE SEQUENCE [LARGE SCALE GENOMIC DNA]</scope>
    <source>
        <strain evidence="7 8">N1-5</strain>
    </source>
</reference>
<name>A0ABV6UPL1_9ACTN</name>
<evidence type="ECO:0000313" key="7">
    <source>
        <dbReference type="EMBL" id="MFC1403413.1"/>
    </source>
</evidence>
<keyword evidence="3" id="KW-0547">Nucleotide-binding</keyword>
<dbReference type="InterPro" id="IPR000719">
    <property type="entry name" value="Prot_kinase_dom"/>
</dbReference>
<evidence type="ECO:0000256" key="5">
    <source>
        <dbReference type="ARBA" id="ARBA00022840"/>
    </source>
</evidence>
<proteinExistence type="predicted"/>
<dbReference type="SUPFAM" id="SSF82171">
    <property type="entry name" value="DPP6 N-terminal domain-like"/>
    <property type="match status" value="1"/>
</dbReference>
<comment type="caution">
    <text evidence="7">The sequence shown here is derived from an EMBL/GenBank/DDBJ whole genome shotgun (WGS) entry which is preliminary data.</text>
</comment>
<dbReference type="InterPro" id="IPR015943">
    <property type="entry name" value="WD40/YVTN_repeat-like_dom_sf"/>
</dbReference>
<dbReference type="Pfam" id="PF00069">
    <property type="entry name" value="Pkinase"/>
    <property type="match status" value="1"/>
</dbReference>
<accession>A0ABV6UPL1</accession>
<keyword evidence="8" id="KW-1185">Reference proteome</keyword>
<dbReference type="PROSITE" id="PS00108">
    <property type="entry name" value="PROTEIN_KINASE_ST"/>
    <property type="match status" value="1"/>
</dbReference>
<dbReference type="Gene3D" id="3.30.200.20">
    <property type="entry name" value="Phosphorylase Kinase, domain 1"/>
    <property type="match status" value="1"/>
</dbReference>
<feature type="domain" description="Protein kinase" evidence="6">
    <location>
        <begin position="4"/>
        <end position="253"/>
    </location>
</feature>
<dbReference type="RefSeq" id="WP_198037471.1">
    <property type="nucleotide sequence ID" value="NZ_JBHEZZ010000010.1"/>
</dbReference>
<dbReference type="InterPro" id="IPR001680">
    <property type="entry name" value="WD40_rpt"/>
</dbReference>
<dbReference type="SUPFAM" id="SSF56112">
    <property type="entry name" value="Protein kinase-like (PK-like)"/>
    <property type="match status" value="1"/>
</dbReference>
<dbReference type="PANTHER" id="PTHR43671">
    <property type="entry name" value="SERINE/THREONINE-PROTEIN KINASE NEK"/>
    <property type="match status" value="1"/>
</dbReference>
<dbReference type="Gene3D" id="1.10.510.10">
    <property type="entry name" value="Transferase(Phosphotransferase) domain 1"/>
    <property type="match status" value="1"/>
</dbReference>
<dbReference type="InterPro" id="IPR050660">
    <property type="entry name" value="NEK_Ser/Thr_kinase"/>
</dbReference>
<dbReference type="CDD" id="cd14014">
    <property type="entry name" value="STKc_PknB_like"/>
    <property type="match status" value="1"/>
</dbReference>
<dbReference type="InterPro" id="IPR011044">
    <property type="entry name" value="Quino_amine_DH_bsu"/>
</dbReference>
<dbReference type="PANTHER" id="PTHR43671:SF13">
    <property type="entry name" value="SERINE_THREONINE-PROTEIN KINASE NEK2"/>
    <property type="match status" value="1"/>
</dbReference>
<dbReference type="PROSITE" id="PS50011">
    <property type="entry name" value="PROTEIN_KINASE_DOM"/>
    <property type="match status" value="1"/>
</dbReference>
<dbReference type="Proteomes" id="UP001592528">
    <property type="component" value="Unassembled WGS sequence"/>
</dbReference>
<dbReference type="SMART" id="SM00320">
    <property type="entry name" value="WD40"/>
    <property type="match status" value="4"/>
</dbReference>
<evidence type="ECO:0000256" key="1">
    <source>
        <dbReference type="ARBA" id="ARBA00012513"/>
    </source>
</evidence>
<dbReference type="InterPro" id="IPR011009">
    <property type="entry name" value="Kinase-like_dom_sf"/>
</dbReference>
<gene>
    <name evidence="7" type="ORF">ACEZDJ_19170</name>
</gene>
<keyword evidence="4 7" id="KW-0418">Kinase</keyword>
<evidence type="ECO:0000313" key="8">
    <source>
        <dbReference type="Proteomes" id="UP001592528"/>
    </source>
</evidence>
<keyword evidence="2" id="KW-0808">Transferase</keyword>
<evidence type="ECO:0000256" key="2">
    <source>
        <dbReference type="ARBA" id="ARBA00022679"/>
    </source>
</evidence>
<dbReference type="SUPFAM" id="SSF50969">
    <property type="entry name" value="YVTN repeat-like/Quinoprotein amine dehydrogenase"/>
    <property type="match status" value="1"/>
</dbReference>